<dbReference type="SMART" id="SM00267">
    <property type="entry name" value="GGDEF"/>
    <property type="match status" value="1"/>
</dbReference>
<keyword evidence="5" id="KW-1185">Reference proteome</keyword>
<dbReference type="PROSITE" id="PS50883">
    <property type="entry name" value="EAL"/>
    <property type="match status" value="1"/>
</dbReference>
<organism evidence="4 5">
    <name type="scientific">Neorhizobium phenanthreniclasticum</name>
    <dbReference type="NCBI Taxonomy" id="3157917"/>
    <lineage>
        <taxon>Bacteria</taxon>
        <taxon>Pseudomonadati</taxon>
        <taxon>Pseudomonadota</taxon>
        <taxon>Alphaproteobacteria</taxon>
        <taxon>Hyphomicrobiales</taxon>
        <taxon>Rhizobiaceae</taxon>
        <taxon>Rhizobium/Agrobacterium group</taxon>
        <taxon>Neorhizobium</taxon>
    </lineage>
</organism>
<dbReference type="InterPro" id="IPR052155">
    <property type="entry name" value="Biofilm_reg_signaling"/>
</dbReference>
<gene>
    <name evidence="4" type="ORF">ABK249_28870</name>
</gene>
<evidence type="ECO:0000259" key="3">
    <source>
        <dbReference type="PROSITE" id="PS50887"/>
    </source>
</evidence>
<protein>
    <submittedName>
        <fullName evidence="4">Bifunctional diguanylate cyclase/phosphodiesterase</fullName>
    </submittedName>
</protein>
<name>A0ABV0MAR7_9HYPH</name>
<dbReference type="PANTHER" id="PTHR44757">
    <property type="entry name" value="DIGUANYLATE CYCLASE DGCP"/>
    <property type="match status" value="1"/>
</dbReference>
<dbReference type="InterPro" id="IPR043128">
    <property type="entry name" value="Rev_trsase/Diguanyl_cyclase"/>
</dbReference>
<reference evidence="4 5" key="1">
    <citation type="submission" date="2024-05" db="EMBL/GenBank/DDBJ databases">
        <title>Neorhizobium sp. Rsf11, a plant growth promoting and heavy metal resistant PAH-degrader.</title>
        <authorList>
            <person name="Golubev S.N."/>
            <person name="Muratova A.Y."/>
            <person name="Markelova M.I."/>
        </authorList>
    </citation>
    <scope>NUCLEOTIDE SEQUENCE [LARGE SCALE GENOMIC DNA]</scope>
    <source>
        <strain evidence="4 5">Rsf11</strain>
    </source>
</reference>
<dbReference type="InterPro" id="IPR029787">
    <property type="entry name" value="Nucleotide_cyclase"/>
</dbReference>
<feature type="domain" description="GGDEF" evidence="3">
    <location>
        <begin position="320"/>
        <end position="449"/>
    </location>
</feature>
<dbReference type="Gene3D" id="3.30.70.270">
    <property type="match status" value="1"/>
</dbReference>
<feature type="transmembrane region" description="Helical" evidence="1">
    <location>
        <begin position="12"/>
        <end position="39"/>
    </location>
</feature>
<dbReference type="SUPFAM" id="SSF55073">
    <property type="entry name" value="Nucleotide cyclase"/>
    <property type="match status" value="1"/>
</dbReference>
<evidence type="ECO:0000313" key="4">
    <source>
        <dbReference type="EMBL" id="MEQ1408930.1"/>
    </source>
</evidence>
<keyword evidence="1" id="KW-0472">Membrane</keyword>
<dbReference type="PROSITE" id="PS50887">
    <property type="entry name" value="GGDEF"/>
    <property type="match status" value="1"/>
</dbReference>
<dbReference type="Pfam" id="PF00563">
    <property type="entry name" value="EAL"/>
    <property type="match status" value="1"/>
</dbReference>
<dbReference type="InterPro" id="IPR001633">
    <property type="entry name" value="EAL_dom"/>
</dbReference>
<dbReference type="SMART" id="SM00052">
    <property type="entry name" value="EAL"/>
    <property type="match status" value="1"/>
</dbReference>
<accession>A0ABV0MAR7</accession>
<dbReference type="CDD" id="cd01948">
    <property type="entry name" value="EAL"/>
    <property type="match status" value="1"/>
</dbReference>
<dbReference type="InterPro" id="IPR007892">
    <property type="entry name" value="CHASE4"/>
</dbReference>
<comment type="caution">
    <text evidence="4">The sequence shown here is derived from an EMBL/GenBank/DDBJ whole genome shotgun (WGS) entry which is preliminary data.</text>
</comment>
<feature type="domain" description="EAL" evidence="2">
    <location>
        <begin position="458"/>
        <end position="705"/>
    </location>
</feature>
<dbReference type="SUPFAM" id="SSF141868">
    <property type="entry name" value="EAL domain-like"/>
    <property type="match status" value="1"/>
</dbReference>
<dbReference type="PANTHER" id="PTHR44757:SF2">
    <property type="entry name" value="BIOFILM ARCHITECTURE MAINTENANCE PROTEIN MBAA"/>
    <property type="match status" value="1"/>
</dbReference>
<dbReference type="CDD" id="cd01949">
    <property type="entry name" value="GGDEF"/>
    <property type="match status" value="1"/>
</dbReference>
<dbReference type="NCBIfam" id="TIGR00254">
    <property type="entry name" value="GGDEF"/>
    <property type="match status" value="1"/>
</dbReference>
<evidence type="ECO:0000259" key="2">
    <source>
        <dbReference type="PROSITE" id="PS50883"/>
    </source>
</evidence>
<keyword evidence="1" id="KW-0812">Transmembrane</keyword>
<dbReference type="InterPro" id="IPR000160">
    <property type="entry name" value="GGDEF_dom"/>
</dbReference>
<feature type="transmembrane region" description="Helical" evidence="1">
    <location>
        <begin position="257"/>
        <end position="278"/>
    </location>
</feature>
<keyword evidence="1" id="KW-1133">Transmembrane helix</keyword>
<dbReference type="Pfam" id="PF00990">
    <property type="entry name" value="GGDEF"/>
    <property type="match status" value="1"/>
</dbReference>
<dbReference type="RefSeq" id="WP_227703982.1">
    <property type="nucleotide sequence ID" value="NZ_JBEAAL010000032.1"/>
</dbReference>
<evidence type="ECO:0000256" key="1">
    <source>
        <dbReference type="SAM" id="Phobius"/>
    </source>
</evidence>
<evidence type="ECO:0000313" key="5">
    <source>
        <dbReference type="Proteomes" id="UP001496627"/>
    </source>
</evidence>
<dbReference type="Pfam" id="PF05228">
    <property type="entry name" value="CHASE4"/>
    <property type="match status" value="1"/>
</dbReference>
<dbReference type="EMBL" id="JBEAAL010000032">
    <property type="protein sequence ID" value="MEQ1408930.1"/>
    <property type="molecule type" value="Genomic_DNA"/>
</dbReference>
<dbReference type="InterPro" id="IPR035919">
    <property type="entry name" value="EAL_sf"/>
</dbReference>
<sequence>MQKSLRARSSHSALLVIAAVTAFFIVVGTILAVLVALAVKDMTGAATAIDDARALNAAGAAVRAFRNNLSATVRDNAVWDDAYRAIASEDAKDWAVENWGTTTEDYPLYDIAIVLTAEREVLISYKKGQEFDPIRYFGATLFEFSEKASKAGQNTVAGFVATPDGTVLVGASAIQPYTATADIPPRFSTLFLAKMLTPEAVAQLDQTFHLGDLRLVSFPNADHLSTPLPGVDGRAISYLEWPSRDPGSKIYQEVRGYLLAAALLLTGFFVAIVVTGSLSARNFKRSAQQAHQRAIHDPLSSLLNRAGFLERLDERLVRKVELDLHFLDLDGFKEVNDAWGHAVGDALIKLVAARIEALLPDDALFARLGGDEFAIAVAKGAVDELSETILRALATPFIIGGRTIEIGVSIGLVSTDATINDPLEFVRRADMALYRAKENGRGQAVAYHGDLDLEREHRTRLEDSLRSAIASASIHPAYQPLVDAETGELKGVEALARWTTETGPISPEVFIPIAERAGLIDELGLHVLSAAIDSVRQWDDITVSVNVSPIQLKNPNFAADVAAVLKAKSFDPGRLTLEITEGVLMSNPEHAKRSIASLKAIGVKFALDDFGCGYASIGALREFGFDRMKIDRSLVTAIDSERGARILAATISLANALNIPVTAEGVETPAQAKVLKLSGCDQLQGYLVGKPMAAVEIEKRFISHVA</sequence>
<dbReference type="Proteomes" id="UP001496627">
    <property type="component" value="Unassembled WGS sequence"/>
</dbReference>
<proteinExistence type="predicted"/>
<dbReference type="Gene3D" id="3.20.20.450">
    <property type="entry name" value="EAL domain"/>
    <property type="match status" value="1"/>
</dbReference>